<dbReference type="AlphaFoldDB" id="A0A6G0WPH3"/>
<reference evidence="1 2" key="1">
    <citation type="submission" date="2019-07" db="EMBL/GenBank/DDBJ databases">
        <title>Genomics analysis of Aphanomyces spp. identifies a new class of oomycete effector associated with host adaptation.</title>
        <authorList>
            <person name="Gaulin E."/>
        </authorList>
    </citation>
    <scope>NUCLEOTIDE SEQUENCE [LARGE SCALE GENOMIC DNA]</scope>
    <source>
        <strain evidence="1 2">ATCC 201684</strain>
    </source>
</reference>
<organism evidence="1 2">
    <name type="scientific">Aphanomyces euteiches</name>
    <dbReference type="NCBI Taxonomy" id="100861"/>
    <lineage>
        <taxon>Eukaryota</taxon>
        <taxon>Sar</taxon>
        <taxon>Stramenopiles</taxon>
        <taxon>Oomycota</taxon>
        <taxon>Saprolegniomycetes</taxon>
        <taxon>Saprolegniales</taxon>
        <taxon>Verrucalvaceae</taxon>
        <taxon>Aphanomyces</taxon>
    </lineage>
</organism>
<keyword evidence="2" id="KW-1185">Reference proteome</keyword>
<sequence length="348" mass="36923">MTTPWFTREYDAMASITQLKLAVGHVFVQATKPVQHVAVVLRSDSQTAAESFHVYEVGHELVVEWREGSHIDGHHIVEVYVPPETIEAIEFSSSDVATIRPNVFRRSVDAKLSIVSTGMGSLLVDDVELKAGSIHLRHTGPGLMQLTFETTVLAAYEFDINDAGSGKLAVVAPSIAAKSIILSNSKSGSTQVLAKSTLKVTELIDIRNSGSGTISLQADQLTALELKFASSGFGNTDVLAQSDFYAASVTTAVAGAGTVKYHGVGKIDTQHIAISGSGSVSTNVVAASCDVVLSGTGSVFLNKDQTYQVAETGAGKVQPLNPHDVDLKLIDVDVTILPRPTYDEEPTD</sequence>
<dbReference type="EMBL" id="VJMJ01000166">
    <property type="protein sequence ID" value="KAF0729269.1"/>
    <property type="molecule type" value="Genomic_DNA"/>
</dbReference>
<dbReference type="Proteomes" id="UP000481153">
    <property type="component" value="Unassembled WGS sequence"/>
</dbReference>
<gene>
    <name evidence="1" type="ORF">Ae201684_013018</name>
</gene>
<protein>
    <submittedName>
        <fullName evidence="1">Uncharacterized protein</fullName>
    </submittedName>
</protein>
<evidence type="ECO:0000313" key="1">
    <source>
        <dbReference type="EMBL" id="KAF0729269.1"/>
    </source>
</evidence>
<proteinExistence type="predicted"/>
<dbReference type="PANTHER" id="PTHR39200:SF1">
    <property type="entry name" value="AUTO-TRANSPORTER ADHESIN HEAD GIN DOMAIN-CONTAINING PROTEIN-RELATED"/>
    <property type="match status" value="1"/>
</dbReference>
<dbReference type="VEuPathDB" id="FungiDB:AeMF1_014986"/>
<accession>A0A6G0WPH3</accession>
<comment type="caution">
    <text evidence="1">The sequence shown here is derived from an EMBL/GenBank/DDBJ whole genome shotgun (WGS) entry which is preliminary data.</text>
</comment>
<name>A0A6G0WPH3_9STRA</name>
<dbReference type="PANTHER" id="PTHR39200">
    <property type="entry name" value="HYPOTHETICAL EXPORTED PROTEIN"/>
    <property type="match status" value="1"/>
</dbReference>
<dbReference type="Gene3D" id="2.160.20.120">
    <property type="match status" value="2"/>
</dbReference>
<evidence type="ECO:0000313" key="2">
    <source>
        <dbReference type="Proteomes" id="UP000481153"/>
    </source>
</evidence>